<dbReference type="InterPro" id="IPR001647">
    <property type="entry name" value="HTH_TetR"/>
</dbReference>
<dbReference type="PANTHER" id="PTHR30055">
    <property type="entry name" value="HTH-TYPE TRANSCRIPTIONAL REGULATOR RUTR"/>
    <property type="match status" value="1"/>
</dbReference>
<dbReference type="InterPro" id="IPR009057">
    <property type="entry name" value="Homeodomain-like_sf"/>
</dbReference>
<evidence type="ECO:0000256" key="1">
    <source>
        <dbReference type="ARBA" id="ARBA00023125"/>
    </source>
</evidence>
<name>A0A7Y7WC15_9PSED</name>
<accession>A0A7Y7WC15</accession>
<reference evidence="4 5" key="1">
    <citation type="submission" date="2020-04" db="EMBL/GenBank/DDBJ databases">
        <title>Molecular characterization of pseudomonads from Agaricus bisporus reveal novel blotch 2 pathogens in Western Europe.</title>
        <authorList>
            <person name="Taparia T."/>
            <person name="Krijger M."/>
            <person name="Haynes E."/>
            <person name="Elpinstone J.G."/>
            <person name="Noble R."/>
            <person name="Van Der Wolf J."/>
        </authorList>
    </citation>
    <scope>NUCLEOTIDE SEQUENCE [LARGE SCALE GENOMIC DNA]</scope>
    <source>
        <strain evidence="4 5">F1001</strain>
    </source>
</reference>
<evidence type="ECO:0000313" key="5">
    <source>
        <dbReference type="Proteomes" id="UP000582981"/>
    </source>
</evidence>
<dbReference type="Gene3D" id="1.10.357.10">
    <property type="entry name" value="Tetracycline Repressor, domain 2"/>
    <property type="match status" value="1"/>
</dbReference>
<comment type="caution">
    <text evidence="4">The sequence shown here is derived from an EMBL/GenBank/DDBJ whole genome shotgun (WGS) entry which is preliminary data.</text>
</comment>
<evidence type="ECO:0000259" key="3">
    <source>
        <dbReference type="PROSITE" id="PS50977"/>
    </source>
</evidence>
<protein>
    <submittedName>
        <fullName evidence="4">TetR/AcrR family transcriptional regulator</fullName>
    </submittedName>
</protein>
<dbReference type="GO" id="GO:0000976">
    <property type="term" value="F:transcription cis-regulatory region binding"/>
    <property type="evidence" value="ECO:0007669"/>
    <property type="project" value="TreeGrafter"/>
</dbReference>
<dbReference type="GO" id="GO:0003700">
    <property type="term" value="F:DNA-binding transcription factor activity"/>
    <property type="evidence" value="ECO:0007669"/>
    <property type="project" value="TreeGrafter"/>
</dbReference>
<dbReference type="PROSITE" id="PS50977">
    <property type="entry name" value="HTH_TETR_2"/>
    <property type="match status" value="1"/>
</dbReference>
<keyword evidence="1 2" id="KW-0238">DNA-binding</keyword>
<dbReference type="Proteomes" id="UP000582981">
    <property type="component" value="Unassembled WGS sequence"/>
</dbReference>
<dbReference type="PANTHER" id="PTHR30055:SF223">
    <property type="entry name" value="HTH-TYPE TRANSCRIPTIONAL REGULATOR UIDR"/>
    <property type="match status" value="1"/>
</dbReference>
<dbReference type="EMBL" id="JACAPU010000011">
    <property type="protein sequence ID" value="NWB46608.1"/>
    <property type="molecule type" value="Genomic_DNA"/>
</dbReference>
<feature type="domain" description="HTH tetR-type" evidence="3">
    <location>
        <begin position="4"/>
        <end position="64"/>
    </location>
</feature>
<evidence type="ECO:0000313" key="4">
    <source>
        <dbReference type="EMBL" id="NWB46608.1"/>
    </source>
</evidence>
<feature type="DNA-binding region" description="H-T-H motif" evidence="2">
    <location>
        <begin position="27"/>
        <end position="46"/>
    </location>
</feature>
<dbReference type="SUPFAM" id="SSF46689">
    <property type="entry name" value="Homeodomain-like"/>
    <property type="match status" value="1"/>
</dbReference>
<dbReference type="InterPro" id="IPR050109">
    <property type="entry name" value="HTH-type_TetR-like_transc_reg"/>
</dbReference>
<evidence type="ECO:0000256" key="2">
    <source>
        <dbReference type="PROSITE-ProRule" id="PRU00335"/>
    </source>
</evidence>
<proteinExistence type="predicted"/>
<gene>
    <name evidence="4" type="ORF">HX829_08885</name>
</gene>
<organism evidence="4 5">
    <name type="scientific">Pseudomonas gingeri</name>
    <dbReference type="NCBI Taxonomy" id="117681"/>
    <lineage>
        <taxon>Bacteria</taxon>
        <taxon>Pseudomonadati</taxon>
        <taxon>Pseudomonadota</taxon>
        <taxon>Gammaproteobacteria</taxon>
        <taxon>Pseudomonadales</taxon>
        <taxon>Pseudomonadaceae</taxon>
        <taxon>Pseudomonas</taxon>
    </lineage>
</organism>
<dbReference type="PRINTS" id="PR00455">
    <property type="entry name" value="HTHTETR"/>
</dbReference>
<sequence length="196" mass="21328">MLREDRLRQLLDVAWQLVRSEGTEELSLGRLAERAGVTKPVVYDHFQTRAGLLAALYQDFDAKQTSLMDAALQQLKPELSDAARVIASSYVDCVLAQGSEIPGVIAALVGSPELEKIKRQYEAIFLAKCRSVLLPYAGGSEISHASLRAMLGAAEALSYAAAAGEIEAWQATDELFKTIVSMVERASLPRAHNVQL</sequence>
<dbReference type="Pfam" id="PF00440">
    <property type="entry name" value="TetR_N"/>
    <property type="match status" value="1"/>
</dbReference>
<dbReference type="AlphaFoldDB" id="A0A7Y7WC15"/>